<feature type="region of interest" description="Disordered" evidence="1">
    <location>
        <begin position="75"/>
        <end position="105"/>
    </location>
</feature>
<protein>
    <submittedName>
        <fullName evidence="2">Uncharacterized protein</fullName>
    </submittedName>
</protein>
<proteinExistence type="predicted"/>
<comment type="caution">
    <text evidence="2">The sequence shown here is derived from an EMBL/GenBank/DDBJ whole genome shotgun (WGS) entry which is preliminary data.</text>
</comment>
<dbReference type="AlphaFoldDB" id="A0A179HDM9"/>
<evidence type="ECO:0000256" key="1">
    <source>
        <dbReference type="SAM" id="MobiDB-lite"/>
    </source>
</evidence>
<name>A0A179HDM9_PURLI</name>
<evidence type="ECO:0000313" key="2">
    <source>
        <dbReference type="EMBL" id="OAQ88486.1"/>
    </source>
</evidence>
<dbReference type="EMBL" id="LSBI01000006">
    <property type="protein sequence ID" value="OAQ88486.1"/>
    <property type="molecule type" value="Genomic_DNA"/>
</dbReference>
<organism evidence="2 3">
    <name type="scientific">Purpureocillium lilacinum</name>
    <name type="common">Paecilomyces lilacinus</name>
    <dbReference type="NCBI Taxonomy" id="33203"/>
    <lineage>
        <taxon>Eukaryota</taxon>
        <taxon>Fungi</taxon>
        <taxon>Dikarya</taxon>
        <taxon>Ascomycota</taxon>
        <taxon>Pezizomycotina</taxon>
        <taxon>Sordariomycetes</taxon>
        <taxon>Hypocreomycetidae</taxon>
        <taxon>Hypocreales</taxon>
        <taxon>Ophiocordycipitaceae</taxon>
        <taxon>Purpureocillium</taxon>
    </lineage>
</organism>
<gene>
    <name evidence="2" type="ORF">VFPFJ_06951</name>
</gene>
<dbReference type="Proteomes" id="UP000078340">
    <property type="component" value="Unassembled WGS sequence"/>
</dbReference>
<accession>A0A179HDM9</accession>
<evidence type="ECO:0000313" key="3">
    <source>
        <dbReference type="Proteomes" id="UP000078340"/>
    </source>
</evidence>
<sequence length="105" mass="11617">MAPLSRPACTSVWMDGMAETPHPQNTARRGMDLEGRTVELCDGYHCFESYHARGSSAMRPTFCATNSFRFLQAGKRMSGRPGHGHGRGNRMHAPATRCQWSVPPP</sequence>
<reference evidence="2 3" key="1">
    <citation type="submission" date="2016-02" db="EMBL/GenBank/DDBJ databases">
        <title>Biosynthesis of antibiotic leucinostatins and their inhibition on Phytophthora in bio-control Purpureocillium lilacinum.</title>
        <authorList>
            <person name="Wang G."/>
            <person name="Liu Z."/>
            <person name="Lin R."/>
            <person name="Li E."/>
            <person name="Mao Z."/>
            <person name="Ling J."/>
            <person name="Yin W."/>
            <person name="Xie B."/>
        </authorList>
    </citation>
    <scope>NUCLEOTIDE SEQUENCE [LARGE SCALE GENOMIC DNA]</scope>
    <source>
        <strain evidence="2">PLFJ-1</strain>
    </source>
</reference>